<proteinExistence type="predicted"/>
<reference evidence="2 3" key="1">
    <citation type="submission" date="2019-04" db="EMBL/GenBank/DDBJ databases">
        <title>Friends and foes A comparative genomics studyof 23 Aspergillus species from section Flavi.</title>
        <authorList>
            <consortium name="DOE Joint Genome Institute"/>
            <person name="Kjaerbolling I."/>
            <person name="Vesth T."/>
            <person name="Frisvad J.C."/>
            <person name="Nybo J.L."/>
            <person name="Theobald S."/>
            <person name="Kildgaard S."/>
            <person name="Isbrandt T."/>
            <person name="Kuo A."/>
            <person name="Sato A."/>
            <person name="Lyhne E.K."/>
            <person name="Kogle M.E."/>
            <person name="Wiebenga A."/>
            <person name="Kun R.S."/>
            <person name="Lubbers R.J."/>
            <person name="Makela M.R."/>
            <person name="Barry K."/>
            <person name="Chovatia M."/>
            <person name="Clum A."/>
            <person name="Daum C."/>
            <person name="Haridas S."/>
            <person name="He G."/>
            <person name="LaButti K."/>
            <person name="Lipzen A."/>
            <person name="Mondo S."/>
            <person name="Riley R."/>
            <person name="Salamov A."/>
            <person name="Simmons B.A."/>
            <person name="Magnuson J.K."/>
            <person name="Henrissat B."/>
            <person name="Mortensen U.H."/>
            <person name="Larsen T.O."/>
            <person name="Devries R.P."/>
            <person name="Grigoriev I.V."/>
            <person name="Machida M."/>
            <person name="Baker S.E."/>
            <person name="Andersen M.R."/>
        </authorList>
    </citation>
    <scope>NUCLEOTIDE SEQUENCE [LARGE SCALE GENOMIC DNA]</scope>
    <source>
        <strain evidence="2 3">IBT 29228</strain>
    </source>
</reference>
<gene>
    <name evidence="2" type="ORF">BDV26DRAFT_164838</name>
</gene>
<dbReference type="EMBL" id="ML736193">
    <property type="protein sequence ID" value="KAE8379494.1"/>
    <property type="molecule type" value="Genomic_DNA"/>
</dbReference>
<keyword evidence="1" id="KW-0472">Membrane</keyword>
<dbReference type="Proteomes" id="UP000326198">
    <property type="component" value="Unassembled WGS sequence"/>
</dbReference>
<accession>A0A5N7BCJ3</accession>
<evidence type="ECO:0000256" key="1">
    <source>
        <dbReference type="SAM" id="Phobius"/>
    </source>
</evidence>
<evidence type="ECO:0000313" key="2">
    <source>
        <dbReference type="EMBL" id="KAE8379494.1"/>
    </source>
</evidence>
<keyword evidence="3" id="KW-1185">Reference proteome</keyword>
<feature type="transmembrane region" description="Helical" evidence="1">
    <location>
        <begin position="89"/>
        <end position="104"/>
    </location>
</feature>
<keyword evidence="1" id="KW-1133">Transmembrane helix</keyword>
<organism evidence="2 3">
    <name type="scientific">Aspergillus bertholletiae</name>
    <dbReference type="NCBI Taxonomy" id="1226010"/>
    <lineage>
        <taxon>Eukaryota</taxon>
        <taxon>Fungi</taxon>
        <taxon>Dikarya</taxon>
        <taxon>Ascomycota</taxon>
        <taxon>Pezizomycotina</taxon>
        <taxon>Eurotiomycetes</taxon>
        <taxon>Eurotiomycetidae</taxon>
        <taxon>Eurotiales</taxon>
        <taxon>Aspergillaceae</taxon>
        <taxon>Aspergillus</taxon>
        <taxon>Aspergillus subgen. Circumdati</taxon>
    </lineage>
</organism>
<evidence type="ECO:0000313" key="3">
    <source>
        <dbReference type="Proteomes" id="UP000326198"/>
    </source>
</evidence>
<protein>
    <recommendedName>
        <fullName evidence="4">Transmembrane protein</fullName>
    </recommendedName>
</protein>
<dbReference type="AlphaFoldDB" id="A0A5N7BCJ3"/>
<keyword evidence="1" id="KW-0812">Transmembrane</keyword>
<sequence length="108" mass="12738">MSEFPPFRSQKGRAFWVVAIFEFRRPAFLAFSMDEGWSALWYGASGHLVLLRFSDRLYLTTMMRRISFDEFLYCCGSFSIHALGASRPWVLLVFSVYGFIFFFFKKIL</sequence>
<dbReference type="OrthoDB" id="4508467at2759"/>
<evidence type="ECO:0008006" key="4">
    <source>
        <dbReference type="Google" id="ProtNLM"/>
    </source>
</evidence>
<name>A0A5N7BCJ3_9EURO</name>